<dbReference type="AlphaFoldDB" id="A0A9E7KGH9"/>
<dbReference type="OrthoDB" id="4062651at2759"/>
<gene>
    <name evidence="2" type="ORF">MUK42_12648</name>
</gene>
<keyword evidence="3" id="KW-1185">Reference proteome</keyword>
<feature type="region of interest" description="Disordered" evidence="1">
    <location>
        <begin position="121"/>
        <end position="141"/>
    </location>
</feature>
<evidence type="ECO:0000313" key="2">
    <source>
        <dbReference type="EMBL" id="URE14825.1"/>
    </source>
</evidence>
<accession>A0A9E7KGH9</accession>
<feature type="region of interest" description="Disordered" evidence="1">
    <location>
        <begin position="1"/>
        <end position="83"/>
    </location>
</feature>
<dbReference type="Proteomes" id="UP001055439">
    <property type="component" value="Chromosome 7"/>
</dbReference>
<feature type="compositionally biased region" description="Pro residues" evidence="1">
    <location>
        <begin position="36"/>
        <end position="50"/>
    </location>
</feature>
<organism evidence="2 3">
    <name type="scientific">Musa troglodytarum</name>
    <name type="common">fe'i banana</name>
    <dbReference type="NCBI Taxonomy" id="320322"/>
    <lineage>
        <taxon>Eukaryota</taxon>
        <taxon>Viridiplantae</taxon>
        <taxon>Streptophyta</taxon>
        <taxon>Embryophyta</taxon>
        <taxon>Tracheophyta</taxon>
        <taxon>Spermatophyta</taxon>
        <taxon>Magnoliopsida</taxon>
        <taxon>Liliopsida</taxon>
        <taxon>Zingiberales</taxon>
        <taxon>Musaceae</taxon>
        <taxon>Musa</taxon>
    </lineage>
</organism>
<reference evidence="2" key="1">
    <citation type="submission" date="2022-05" db="EMBL/GenBank/DDBJ databases">
        <title>The Musa troglodytarum L. genome provides insights into the mechanism of non-climacteric behaviour and enrichment of carotenoids.</title>
        <authorList>
            <person name="Wang J."/>
        </authorList>
    </citation>
    <scope>NUCLEOTIDE SEQUENCE</scope>
    <source>
        <tissue evidence="2">Leaf</tissue>
    </source>
</reference>
<feature type="compositionally biased region" description="Low complexity" evidence="1">
    <location>
        <begin position="54"/>
        <end position="79"/>
    </location>
</feature>
<feature type="compositionally biased region" description="Low complexity" evidence="1">
    <location>
        <begin position="7"/>
        <end position="30"/>
    </location>
</feature>
<sequence length="193" mass="20739">MRRFTLPPLASQPRPSSAAAAMARSIAPRSTKGACSPPPSFLRCLLPPPLSRNSTPSASSTATSSPPTSSSTPRAGPASQTSASPFGCRFRAAMWTGLFHLRQAPWATSTQVTSALWTPAPGPTCTASASSSSRYSPGGRPSTWSIARRRWWTGQRRCWRTAGSRSYGTRGPRRRIGVRRRQRGRSQRLQGGA</sequence>
<evidence type="ECO:0000256" key="1">
    <source>
        <dbReference type="SAM" id="MobiDB-lite"/>
    </source>
</evidence>
<feature type="compositionally biased region" description="Low complexity" evidence="1">
    <location>
        <begin position="123"/>
        <end position="141"/>
    </location>
</feature>
<proteinExistence type="predicted"/>
<protein>
    <submittedName>
        <fullName evidence="2">Uncharacterized protein</fullName>
    </submittedName>
</protein>
<feature type="compositionally biased region" description="Basic residues" evidence="1">
    <location>
        <begin position="171"/>
        <end position="186"/>
    </location>
</feature>
<name>A0A9E7KGH9_9LILI</name>
<dbReference type="EMBL" id="CP097509">
    <property type="protein sequence ID" value="URE14825.1"/>
    <property type="molecule type" value="Genomic_DNA"/>
</dbReference>
<feature type="region of interest" description="Disordered" evidence="1">
    <location>
        <begin position="162"/>
        <end position="193"/>
    </location>
</feature>
<evidence type="ECO:0000313" key="3">
    <source>
        <dbReference type="Proteomes" id="UP001055439"/>
    </source>
</evidence>